<evidence type="ECO:0000313" key="1">
    <source>
        <dbReference type="EMBL" id="RRK32136.1"/>
    </source>
</evidence>
<keyword evidence="2" id="KW-1185">Reference proteome</keyword>
<reference evidence="1" key="1">
    <citation type="submission" date="2018-10" db="EMBL/GenBank/DDBJ databases">
        <title>Schaedlerella arabinophila gen. nov. sp. nov., isolated from the mouse intestinal tract and comparative analysis with the genome of the closely related altered Schaedler flora strain ASF502.</title>
        <authorList>
            <person name="Miyake S."/>
            <person name="Soh M."/>
            <person name="Seedorf H."/>
        </authorList>
    </citation>
    <scope>NUCLEOTIDE SEQUENCE [LARGE SCALE GENOMIC DNA]</scope>
    <source>
        <strain evidence="1">DSM 106076</strain>
    </source>
</reference>
<sequence>MVKTIKITTGNQISIVELLDWSLKEKAKAIGAEYLEVVRTKRMYDFFGDMVVMLIDDSGFAENKPVNPVASYFYGVDEHGGIIAGDILLGMERSPYNFPLKHPEAVKRLLMERFPSLWEV</sequence>
<accession>A0A3R8KUJ6</accession>
<evidence type="ECO:0000313" key="2">
    <source>
        <dbReference type="Proteomes" id="UP000274920"/>
    </source>
</evidence>
<name>A0A3R8KUJ6_9FIRM</name>
<comment type="caution">
    <text evidence="1">The sequence shown here is derived from an EMBL/GenBank/DDBJ whole genome shotgun (WGS) entry which is preliminary data.</text>
</comment>
<dbReference type="EMBL" id="RHJS01000002">
    <property type="protein sequence ID" value="RRK32136.1"/>
    <property type="molecule type" value="Genomic_DNA"/>
</dbReference>
<dbReference type="Proteomes" id="UP000274920">
    <property type="component" value="Unassembled WGS sequence"/>
</dbReference>
<gene>
    <name evidence="1" type="ORF">EBB54_12740</name>
</gene>
<organism evidence="1 2">
    <name type="scientific">Schaedlerella arabinosiphila</name>
    <dbReference type="NCBI Taxonomy" id="2044587"/>
    <lineage>
        <taxon>Bacteria</taxon>
        <taxon>Bacillati</taxon>
        <taxon>Bacillota</taxon>
        <taxon>Clostridia</taxon>
        <taxon>Lachnospirales</taxon>
        <taxon>Lachnospiraceae</taxon>
        <taxon>Schaedlerella</taxon>
    </lineage>
</organism>
<dbReference type="AlphaFoldDB" id="A0A3R8KUJ6"/>
<evidence type="ECO:0008006" key="3">
    <source>
        <dbReference type="Google" id="ProtNLM"/>
    </source>
</evidence>
<proteinExistence type="predicted"/>
<protein>
    <recommendedName>
        <fullName evidence="3">DUF3846 domain-containing protein</fullName>
    </recommendedName>
</protein>
<dbReference type="RefSeq" id="WP_016294893.1">
    <property type="nucleotide sequence ID" value="NZ_RHJS01000002.1"/>
</dbReference>